<dbReference type="PROSITE" id="PS50885">
    <property type="entry name" value="HAMP"/>
    <property type="match status" value="1"/>
</dbReference>
<accession>A0ABW7H8S2</accession>
<evidence type="ECO:0000256" key="1">
    <source>
        <dbReference type="ARBA" id="ARBA00022481"/>
    </source>
</evidence>
<keyword evidence="4" id="KW-0175">Coiled coil</keyword>
<proteinExistence type="inferred from homology"/>
<dbReference type="InterPro" id="IPR051310">
    <property type="entry name" value="MCP_chemotaxis"/>
</dbReference>
<feature type="region of interest" description="Disordered" evidence="5">
    <location>
        <begin position="560"/>
        <end position="589"/>
    </location>
</feature>
<feature type="coiled-coil region" evidence="4">
    <location>
        <begin position="295"/>
        <end position="332"/>
    </location>
</feature>
<dbReference type="Pfam" id="PF12729">
    <property type="entry name" value="4HB_MCP_1"/>
    <property type="match status" value="1"/>
</dbReference>
<dbReference type="InterPro" id="IPR004090">
    <property type="entry name" value="Chemotax_Me-accpt_rcpt"/>
</dbReference>
<dbReference type="PANTHER" id="PTHR43531:SF14">
    <property type="entry name" value="METHYL-ACCEPTING CHEMOTAXIS PROTEIN I-RELATED"/>
    <property type="match status" value="1"/>
</dbReference>
<keyword evidence="9" id="KW-1185">Reference proteome</keyword>
<comment type="similarity">
    <text evidence="2">Belongs to the methyl-accepting chemotaxis (MCP) protein family.</text>
</comment>
<dbReference type="Gene3D" id="1.10.287.950">
    <property type="entry name" value="Methyl-accepting chemotaxis protein"/>
    <property type="match status" value="1"/>
</dbReference>
<dbReference type="SUPFAM" id="SSF58104">
    <property type="entry name" value="Methyl-accepting chemotaxis protein (MCP) signaling domain"/>
    <property type="match status" value="1"/>
</dbReference>
<protein>
    <submittedName>
        <fullName evidence="8">Methyl-accepting chemotaxis protein</fullName>
    </submittedName>
</protein>
<evidence type="ECO:0000256" key="5">
    <source>
        <dbReference type="SAM" id="MobiDB-lite"/>
    </source>
</evidence>
<dbReference type="PRINTS" id="PR00260">
    <property type="entry name" value="CHEMTRNSDUCR"/>
</dbReference>
<dbReference type="InterPro" id="IPR024478">
    <property type="entry name" value="HlyB_4HB_MCP"/>
</dbReference>
<dbReference type="InterPro" id="IPR047347">
    <property type="entry name" value="YvaQ-like_sensor"/>
</dbReference>
<evidence type="ECO:0000256" key="2">
    <source>
        <dbReference type="ARBA" id="ARBA00029447"/>
    </source>
</evidence>
<evidence type="ECO:0000256" key="3">
    <source>
        <dbReference type="PROSITE-ProRule" id="PRU00284"/>
    </source>
</evidence>
<evidence type="ECO:0000313" key="8">
    <source>
        <dbReference type="EMBL" id="MFG6486308.1"/>
    </source>
</evidence>
<organism evidence="8 9">
    <name type="scientific">Pelomonas candidula</name>
    <dbReference type="NCBI Taxonomy" id="3299025"/>
    <lineage>
        <taxon>Bacteria</taxon>
        <taxon>Pseudomonadati</taxon>
        <taxon>Pseudomonadota</taxon>
        <taxon>Betaproteobacteria</taxon>
        <taxon>Burkholderiales</taxon>
        <taxon>Sphaerotilaceae</taxon>
        <taxon>Roseateles</taxon>
    </lineage>
</organism>
<evidence type="ECO:0000259" key="7">
    <source>
        <dbReference type="PROSITE" id="PS50885"/>
    </source>
</evidence>
<dbReference type="InterPro" id="IPR004089">
    <property type="entry name" value="MCPsignal_dom"/>
</dbReference>
<sequence>MNFKHMTVRAKLTAAFATLAVLIALVAGLATKSLNDANNRFANFVQGINARLLLSYEVRTAVEQRAILARDLANAATPQARETIKAEVMKAHDDVQTRMAKLMKMAAEPGVSQQAHSLMTKMAEIEAQYAPVALGIVELASQGNREEAVAKMNADCRPLLAALINAAHDYRDYTSKHSEELLAQSAADYAIQRNLLFGGCLVAFAAALVAGALITRSLTRALGAEPAVLSEAVSRVADGDLSQSLDVERVDTTSVLASLARMQSSLSGVVANVRANSESVATASSQIAQGNQDLSQRTEEQASALQQTAATMEELNTTVRNNTDNAKQANQLAQGASAIAAKGGEVVGQVVTTMQGISESSRKIGDIIGVIDGIAFQTNILALNAAVEAARAGEQGRGFAVVAGEVRTLAQRSAEAAKEIKGLIGRSVEQVEQGSVLVDQAGQTMGEIVGSIKRVSDIVAEISTASQEQSSGISQVGDAVGQMDQVTQQNAALVEEGAAAAESLKGQAQQLVQAVAVFKLSGRVAGQHNGTATPAAISPTHERRGADRAKNVIRPAFAARPSGSLTKSTEASVMSGTGAKTGTDDWTSF</sequence>
<keyword evidence="3" id="KW-0807">Transducer</keyword>
<feature type="domain" description="HAMP" evidence="7">
    <location>
        <begin position="229"/>
        <end position="271"/>
    </location>
</feature>
<dbReference type="InterPro" id="IPR003660">
    <property type="entry name" value="HAMP_dom"/>
</dbReference>
<dbReference type="RefSeq" id="WP_394407325.1">
    <property type="nucleotide sequence ID" value="NZ_JBIGIC010000003.1"/>
</dbReference>
<dbReference type="SMART" id="SM00283">
    <property type="entry name" value="MA"/>
    <property type="match status" value="1"/>
</dbReference>
<dbReference type="EMBL" id="JBIGIC010000003">
    <property type="protein sequence ID" value="MFG6486308.1"/>
    <property type="molecule type" value="Genomic_DNA"/>
</dbReference>
<keyword evidence="1" id="KW-0488">Methylation</keyword>
<evidence type="ECO:0000256" key="4">
    <source>
        <dbReference type="SAM" id="Coils"/>
    </source>
</evidence>
<evidence type="ECO:0000313" key="9">
    <source>
        <dbReference type="Proteomes" id="UP001606134"/>
    </source>
</evidence>
<dbReference type="Pfam" id="PF00015">
    <property type="entry name" value="MCPsignal"/>
    <property type="match status" value="1"/>
</dbReference>
<dbReference type="CDD" id="cd11386">
    <property type="entry name" value="MCP_signal"/>
    <property type="match status" value="1"/>
</dbReference>
<evidence type="ECO:0000259" key="6">
    <source>
        <dbReference type="PROSITE" id="PS50111"/>
    </source>
</evidence>
<dbReference type="PANTHER" id="PTHR43531">
    <property type="entry name" value="PROTEIN ICFG"/>
    <property type="match status" value="1"/>
</dbReference>
<comment type="caution">
    <text evidence="8">The sequence shown here is derived from an EMBL/GenBank/DDBJ whole genome shotgun (WGS) entry which is preliminary data.</text>
</comment>
<feature type="region of interest" description="Disordered" evidence="5">
    <location>
        <begin position="529"/>
        <end position="548"/>
    </location>
</feature>
<dbReference type="PROSITE" id="PS50111">
    <property type="entry name" value="CHEMOTAXIS_TRANSDUC_2"/>
    <property type="match status" value="1"/>
</dbReference>
<dbReference type="CDD" id="cd19411">
    <property type="entry name" value="MCP2201-like_sensor"/>
    <property type="match status" value="1"/>
</dbReference>
<feature type="domain" description="Methyl-accepting transducer" evidence="6">
    <location>
        <begin position="276"/>
        <end position="505"/>
    </location>
</feature>
<dbReference type="Proteomes" id="UP001606134">
    <property type="component" value="Unassembled WGS sequence"/>
</dbReference>
<feature type="compositionally biased region" description="Polar residues" evidence="5">
    <location>
        <begin position="563"/>
        <end position="589"/>
    </location>
</feature>
<reference evidence="8 9" key="1">
    <citation type="submission" date="2024-08" db="EMBL/GenBank/DDBJ databases">
        <authorList>
            <person name="Lu H."/>
        </authorList>
    </citation>
    <scope>NUCLEOTIDE SEQUENCE [LARGE SCALE GENOMIC DNA]</scope>
    <source>
        <strain evidence="8 9">BYS78W</strain>
    </source>
</reference>
<name>A0ABW7H8S2_9BURK</name>
<gene>
    <name evidence="8" type="ORF">ACG04R_06480</name>
</gene>